<dbReference type="RefSeq" id="WP_330975673.1">
    <property type="nucleotide sequence ID" value="NZ_JAZGLY010000010.1"/>
</dbReference>
<feature type="domain" description="HTH arsR-type" evidence="1">
    <location>
        <begin position="1"/>
        <end position="90"/>
    </location>
</feature>
<evidence type="ECO:0000313" key="3">
    <source>
        <dbReference type="Proteomes" id="UP001357452"/>
    </source>
</evidence>
<name>A0ABU7RKI3_9BACT</name>
<dbReference type="NCBIfam" id="NF033788">
    <property type="entry name" value="HTH_metalloreg"/>
    <property type="match status" value="1"/>
</dbReference>
<dbReference type="PROSITE" id="PS50987">
    <property type="entry name" value="HTH_ARSR_2"/>
    <property type="match status" value="1"/>
</dbReference>
<sequence>MNTKRDVFQAIADPTRRAIIHLVAQQPQNVNALAENFDMTRQAVSLHVKILIECGLITVRQQGRERICEPKLDGLREVSGWVDQYRKFWDRKFDALENYLAKIQKKKK</sequence>
<comment type="caution">
    <text evidence="2">The sequence shown here is derived from an EMBL/GenBank/DDBJ whole genome shotgun (WGS) entry which is preliminary data.</text>
</comment>
<dbReference type="EMBL" id="JAZGLY010000010">
    <property type="protein sequence ID" value="MEE6188267.1"/>
    <property type="molecule type" value="Genomic_DNA"/>
</dbReference>
<dbReference type="Pfam" id="PF01022">
    <property type="entry name" value="HTH_5"/>
    <property type="match status" value="1"/>
</dbReference>
<dbReference type="InterPro" id="IPR036390">
    <property type="entry name" value="WH_DNA-bd_sf"/>
</dbReference>
<protein>
    <submittedName>
        <fullName evidence="2">Metalloregulator ArsR/SmtB family transcription factor</fullName>
    </submittedName>
</protein>
<gene>
    <name evidence="2" type="ORF">V2H41_13385</name>
</gene>
<dbReference type="PANTHER" id="PTHR38600">
    <property type="entry name" value="TRANSCRIPTIONAL REGULATORY PROTEIN"/>
    <property type="match status" value="1"/>
</dbReference>
<dbReference type="InterPro" id="IPR036388">
    <property type="entry name" value="WH-like_DNA-bd_sf"/>
</dbReference>
<dbReference type="SMART" id="SM00418">
    <property type="entry name" value="HTH_ARSR"/>
    <property type="match status" value="1"/>
</dbReference>
<evidence type="ECO:0000259" key="1">
    <source>
        <dbReference type="PROSITE" id="PS50987"/>
    </source>
</evidence>
<dbReference type="PRINTS" id="PR00778">
    <property type="entry name" value="HTHARSR"/>
</dbReference>
<dbReference type="Gene3D" id="1.10.10.10">
    <property type="entry name" value="Winged helix-like DNA-binding domain superfamily/Winged helix DNA-binding domain"/>
    <property type="match status" value="1"/>
</dbReference>
<evidence type="ECO:0000313" key="2">
    <source>
        <dbReference type="EMBL" id="MEE6188267.1"/>
    </source>
</evidence>
<dbReference type="SUPFAM" id="SSF46785">
    <property type="entry name" value="Winged helix' DNA-binding domain"/>
    <property type="match status" value="1"/>
</dbReference>
<keyword evidence="3" id="KW-1185">Reference proteome</keyword>
<dbReference type="CDD" id="cd00090">
    <property type="entry name" value="HTH_ARSR"/>
    <property type="match status" value="1"/>
</dbReference>
<reference evidence="2 3" key="1">
    <citation type="submission" date="2024-01" db="EMBL/GenBank/DDBJ databases">
        <title>Niabella digestum sp. nov., isolated from waste digestion system.</title>
        <authorList>
            <person name="Zhang L."/>
        </authorList>
    </citation>
    <scope>NUCLEOTIDE SEQUENCE [LARGE SCALE GENOMIC DNA]</scope>
    <source>
        <strain evidence="2 3">A18</strain>
    </source>
</reference>
<dbReference type="PANTHER" id="PTHR38600:SF1">
    <property type="entry name" value="TRANSCRIPTIONAL REGULATORY PROTEIN"/>
    <property type="match status" value="1"/>
</dbReference>
<accession>A0ABU7RKI3</accession>
<dbReference type="Proteomes" id="UP001357452">
    <property type="component" value="Unassembled WGS sequence"/>
</dbReference>
<dbReference type="InterPro" id="IPR011991">
    <property type="entry name" value="ArsR-like_HTH"/>
</dbReference>
<dbReference type="InterPro" id="IPR001845">
    <property type="entry name" value="HTH_ArsR_DNA-bd_dom"/>
</dbReference>
<proteinExistence type="predicted"/>
<organism evidence="2 3">
    <name type="scientific">Niabella digestorum</name>
    <dbReference type="NCBI Taxonomy" id="3117701"/>
    <lineage>
        <taxon>Bacteria</taxon>
        <taxon>Pseudomonadati</taxon>
        <taxon>Bacteroidota</taxon>
        <taxon>Chitinophagia</taxon>
        <taxon>Chitinophagales</taxon>
        <taxon>Chitinophagaceae</taxon>
        <taxon>Niabella</taxon>
    </lineage>
</organism>